<organism evidence="3 4">
    <name type="scientific">Tabrizicola oligotrophica</name>
    <dbReference type="NCBI Taxonomy" id="2710650"/>
    <lineage>
        <taxon>Bacteria</taxon>
        <taxon>Pseudomonadati</taxon>
        <taxon>Pseudomonadota</taxon>
        <taxon>Alphaproteobacteria</taxon>
        <taxon>Rhodobacterales</taxon>
        <taxon>Paracoccaceae</taxon>
        <taxon>Tabrizicola</taxon>
    </lineage>
</organism>
<accession>A0A6M0QP16</accession>
<evidence type="ECO:0000313" key="3">
    <source>
        <dbReference type="EMBL" id="NEY89185.1"/>
    </source>
</evidence>
<feature type="domain" description="DUF4167" evidence="2">
    <location>
        <begin position="7"/>
        <end position="81"/>
    </location>
</feature>
<feature type="region of interest" description="Disordered" evidence="1">
    <location>
        <begin position="282"/>
        <end position="306"/>
    </location>
</feature>
<name>A0A6M0QP16_9RHOB</name>
<evidence type="ECO:0000313" key="4">
    <source>
        <dbReference type="Proteomes" id="UP000477782"/>
    </source>
</evidence>
<feature type="compositionally biased region" description="Basic and acidic residues" evidence="1">
    <location>
        <begin position="80"/>
        <end position="89"/>
    </location>
</feature>
<feature type="compositionally biased region" description="Basic and acidic residues" evidence="1">
    <location>
        <begin position="101"/>
        <end position="117"/>
    </location>
</feature>
<feature type="compositionally biased region" description="Basic residues" evidence="1">
    <location>
        <begin position="1"/>
        <end position="14"/>
    </location>
</feature>
<feature type="region of interest" description="Disordered" evidence="1">
    <location>
        <begin position="80"/>
        <end position="245"/>
    </location>
</feature>
<gene>
    <name evidence="3" type="ORF">G4Z14_02665</name>
</gene>
<evidence type="ECO:0000256" key="1">
    <source>
        <dbReference type="SAM" id="MobiDB-lite"/>
    </source>
</evidence>
<dbReference type="RefSeq" id="WP_164623192.1">
    <property type="nucleotide sequence ID" value="NZ_JAAIVJ010000001.1"/>
</dbReference>
<feature type="region of interest" description="Disordered" evidence="1">
    <location>
        <begin position="1"/>
        <end position="38"/>
    </location>
</feature>
<reference evidence="3 4" key="1">
    <citation type="submission" date="2020-02" db="EMBL/GenBank/DDBJ databases">
        <authorList>
            <person name="Chen W.-M."/>
        </authorList>
    </citation>
    <scope>NUCLEOTIDE SEQUENCE [LARGE SCALE GENOMIC DNA]</scope>
    <source>
        <strain evidence="3 4">KMS-5</strain>
    </source>
</reference>
<dbReference type="Proteomes" id="UP000477782">
    <property type="component" value="Unassembled WGS sequence"/>
</dbReference>
<dbReference type="EMBL" id="JAAIVJ010000001">
    <property type="protein sequence ID" value="NEY89185.1"/>
    <property type="molecule type" value="Genomic_DNA"/>
</dbReference>
<dbReference type="Pfam" id="PF13763">
    <property type="entry name" value="DUF4167"/>
    <property type="match status" value="1"/>
</dbReference>
<evidence type="ECO:0000259" key="2">
    <source>
        <dbReference type="Pfam" id="PF13763"/>
    </source>
</evidence>
<dbReference type="InterPro" id="IPR025430">
    <property type="entry name" value="DUF4167"/>
</dbReference>
<protein>
    <submittedName>
        <fullName evidence="3">DUF4167 domain-containing protein</fullName>
    </submittedName>
</protein>
<comment type="caution">
    <text evidence="3">The sequence shown here is derived from an EMBL/GenBank/DDBJ whole genome shotgun (WGS) entry which is preliminary data.</text>
</comment>
<proteinExistence type="predicted"/>
<dbReference type="AlphaFoldDB" id="A0A6M0QP16"/>
<keyword evidence="4" id="KW-1185">Reference proteome</keyword>
<feature type="compositionally biased region" description="Basic and acidic residues" evidence="1">
    <location>
        <begin position="152"/>
        <end position="232"/>
    </location>
</feature>
<sequence>MRSSKSRSRSKQNRPRTLGNIINRVFDSSGPEGKVRGTPQQIIEKYQLLARDAQLSNDRVAAENFLQHAEHYTRLLAEAQREMAAEQEARQQFQQQNGNGGRDRNDRGDRSDYRAEQAADLQPSAEGFDVMGGDDEGHLVDLPEAPRQPSNPRRDDGRRDDRNRDRNQRRDDRPREDRARDDRPREERPREERPREDRPREDRRDDRPRDEQRREDRPREERPREPRREPRPAPEAPADLPSFITGAAAAPAPVVETPVAAPVAPVAETPAADAPVVAVAPVKPPRAPRAKKPAAPKPDDAPEAAE</sequence>